<feature type="domain" description="Glutamate--cysteine ligase" evidence="10">
    <location>
        <begin position="8"/>
        <end position="361"/>
    </location>
</feature>
<evidence type="ECO:0000256" key="1">
    <source>
        <dbReference type="ARBA" id="ARBA00005006"/>
    </source>
</evidence>
<evidence type="ECO:0000256" key="6">
    <source>
        <dbReference type="ARBA" id="ARBA00022840"/>
    </source>
</evidence>
<keyword evidence="12" id="KW-1185">Reference proteome</keyword>
<evidence type="ECO:0000256" key="8">
    <source>
        <dbReference type="HAMAP-Rule" id="MF_00578"/>
    </source>
</evidence>
<dbReference type="EC" id="6.3.2.2" evidence="8"/>
<evidence type="ECO:0000259" key="10">
    <source>
        <dbReference type="Pfam" id="PF04262"/>
    </source>
</evidence>
<reference evidence="11 12" key="1">
    <citation type="submission" date="2017-06" db="EMBL/GenBank/DDBJ databases">
        <title>Complete genome of Francisella halioticida.</title>
        <authorList>
            <person name="Sjodin A."/>
        </authorList>
    </citation>
    <scope>NUCLEOTIDE SEQUENCE [LARGE SCALE GENOMIC DNA]</scope>
    <source>
        <strain evidence="11 12">DSM 23729</strain>
    </source>
</reference>
<accession>A0ABM6LXY1</accession>
<comment type="pathway">
    <text evidence="1 8 9">Sulfur metabolism; glutathione biosynthesis; glutathione from L-cysteine and L-glutamate: step 1/2.</text>
</comment>
<dbReference type="PANTHER" id="PTHR38761:SF1">
    <property type="entry name" value="GLUTAMATE--CYSTEINE LIGASE"/>
    <property type="match status" value="1"/>
</dbReference>
<keyword evidence="6 8" id="KW-0067">ATP-binding</keyword>
<proteinExistence type="inferred from homology"/>
<evidence type="ECO:0000256" key="7">
    <source>
        <dbReference type="ARBA" id="ARBA00048819"/>
    </source>
</evidence>
<dbReference type="SUPFAM" id="SSF55931">
    <property type="entry name" value="Glutamine synthetase/guanido kinase"/>
    <property type="match status" value="1"/>
</dbReference>
<sequence length="501" mass="56858">MYDFKKTNNLRGIERETLRIKLNGELTNSHHPYKLGHKLTNESITVDFSENLLELITSPHLNIDSVFAELESLGAFTLQNMSSDEITLNTSMPLSVDENEIQEADFGKSNSGRMKQVYRKGLSARYGKVMQIIAGIHYNFSFDKKLIQAKADQENMSFSDVYFSVINNYFGFMWLLPYLFGASPICAKTSVKNKPDYLIDLDDEFYVGKYSTSLRLSDLGYTSPAQKDLTISYNDVNSYVRDLIHATDEVFDEYKTIGLCNSDGEIIQLNESVLQIENEYYSAIRPKQVAKRCERPACALYNRGVEYIEVRVLDVDPFATSGISKTTALFVEAMLMACLEESPKKYDKASIKQAKQNLTAVAIDGRNPQLKLHKLSNNTEVLLKDYALELFEKIESIAKKMPTEYLEAVRSEKRKVLDISETPSARIVAIAKQQGYKNFALEISKNVSEKFKDYKISAEIESKLKEQAGNSIVTEKQLAKNDSISLDEYISRYYKSSKGCC</sequence>
<keyword evidence="3 8" id="KW-0436">Ligase</keyword>
<evidence type="ECO:0000256" key="4">
    <source>
        <dbReference type="ARBA" id="ARBA00022684"/>
    </source>
</evidence>
<keyword evidence="4 8" id="KW-0317">Glutathione biosynthesis</keyword>
<dbReference type="Gene3D" id="3.30.590.20">
    <property type="match status" value="1"/>
</dbReference>
<protein>
    <recommendedName>
        <fullName evidence="8">Glutamate--cysteine ligase</fullName>
        <ecNumber evidence="8">6.3.2.2</ecNumber>
    </recommendedName>
    <alternativeName>
        <fullName evidence="8">Gamma-ECS</fullName>
        <shortName evidence="8">GCS</shortName>
    </alternativeName>
    <alternativeName>
        <fullName evidence="8">Gamma-glutamylcysteine synthetase</fullName>
    </alternativeName>
</protein>
<dbReference type="EMBL" id="CP022132">
    <property type="protein sequence ID" value="ASG67426.1"/>
    <property type="molecule type" value="Genomic_DNA"/>
</dbReference>
<dbReference type="RefSeq" id="WP_088771969.1">
    <property type="nucleotide sequence ID" value="NZ_CP022132.1"/>
</dbReference>
<dbReference type="Proteomes" id="UP000249910">
    <property type="component" value="Chromosome"/>
</dbReference>
<evidence type="ECO:0000313" key="12">
    <source>
        <dbReference type="Proteomes" id="UP000249910"/>
    </source>
</evidence>
<dbReference type="NCBIfam" id="TIGR01434">
    <property type="entry name" value="glu_cys_ligase"/>
    <property type="match status" value="1"/>
</dbReference>
<dbReference type="GO" id="GO:0016874">
    <property type="term" value="F:ligase activity"/>
    <property type="evidence" value="ECO:0007669"/>
    <property type="project" value="UniProtKB-KW"/>
</dbReference>
<dbReference type="InterPro" id="IPR014746">
    <property type="entry name" value="Gln_synth/guanido_kin_cat_dom"/>
</dbReference>
<dbReference type="InterPro" id="IPR006334">
    <property type="entry name" value="Glut_cys_ligase"/>
</dbReference>
<evidence type="ECO:0000256" key="2">
    <source>
        <dbReference type="ARBA" id="ARBA00008772"/>
    </source>
</evidence>
<comment type="catalytic activity">
    <reaction evidence="7 8 9">
        <text>L-cysteine + L-glutamate + ATP = gamma-L-glutamyl-L-cysteine + ADP + phosphate + H(+)</text>
        <dbReference type="Rhea" id="RHEA:13285"/>
        <dbReference type="ChEBI" id="CHEBI:15378"/>
        <dbReference type="ChEBI" id="CHEBI:29985"/>
        <dbReference type="ChEBI" id="CHEBI:30616"/>
        <dbReference type="ChEBI" id="CHEBI:35235"/>
        <dbReference type="ChEBI" id="CHEBI:43474"/>
        <dbReference type="ChEBI" id="CHEBI:58173"/>
        <dbReference type="ChEBI" id="CHEBI:456216"/>
        <dbReference type="EC" id="6.3.2.2"/>
    </reaction>
</comment>
<evidence type="ECO:0000256" key="3">
    <source>
        <dbReference type="ARBA" id="ARBA00022598"/>
    </source>
</evidence>
<keyword evidence="5 8" id="KW-0547">Nucleotide-binding</keyword>
<evidence type="ECO:0000256" key="5">
    <source>
        <dbReference type="ARBA" id="ARBA00022741"/>
    </source>
</evidence>
<organism evidence="11 12">
    <name type="scientific">Francisella halioticida</name>
    <dbReference type="NCBI Taxonomy" id="549298"/>
    <lineage>
        <taxon>Bacteria</taxon>
        <taxon>Pseudomonadati</taxon>
        <taxon>Pseudomonadota</taxon>
        <taxon>Gammaproteobacteria</taxon>
        <taxon>Thiotrichales</taxon>
        <taxon>Francisellaceae</taxon>
        <taxon>Francisella</taxon>
    </lineage>
</organism>
<dbReference type="HAMAP" id="MF_00578">
    <property type="entry name" value="Glu_cys_ligase"/>
    <property type="match status" value="1"/>
</dbReference>
<comment type="similarity">
    <text evidence="2 8">Belongs to the glutamate--cysteine ligase type 1 family. Type 1 subfamily.</text>
</comment>
<evidence type="ECO:0000256" key="9">
    <source>
        <dbReference type="RuleBase" id="RU004391"/>
    </source>
</evidence>
<dbReference type="PANTHER" id="PTHR38761">
    <property type="entry name" value="GLUTAMATE--CYSTEINE LIGASE"/>
    <property type="match status" value="1"/>
</dbReference>
<dbReference type="InterPro" id="IPR007370">
    <property type="entry name" value="Glu_cys_ligase"/>
</dbReference>
<dbReference type="Pfam" id="PF04262">
    <property type="entry name" value="Glu_cys_ligase"/>
    <property type="match status" value="1"/>
</dbReference>
<name>A0ABM6LXY1_9GAMM</name>
<evidence type="ECO:0000313" key="11">
    <source>
        <dbReference type="EMBL" id="ASG67426.1"/>
    </source>
</evidence>
<gene>
    <name evidence="8 11" type="primary">gshA</name>
    <name evidence="11" type="ORF">CDV26_02550</name>
</gene>